<dbReference type="GO" id="GO:0004719">
    <property type="term" value="F:protein-L-isoaspartate (D-aspartate) O-methyltransferase activity"/>
    <property type="evidence" value="ECO:0007669"/>
    <property type="project" value="UniProtKB-UniRule"/>
</dbReference>
<keyword evidence="7 10" id="KW-0808">Transferase</keyword>
<gene>
    <name evidence="10" type="ORF">UT10_C0028G0001</name>
</gene>
<dbReference type="Gene3D" id="3.40.50.150">
    <property type="entry name" value="Vaccinia Virus protein VP39"/>
    <property type="match status" value="1"/>
</dbReference>
<evidence type="ECO:0000313" key="10">
    <source>
        <dbReference type="EMBL" id="KKQ86334.1"/>
    </source>
</evidence>
<evidence type="ECO:0000256" key="4">
    <source>
        <dbReference type="ARBA" id="ARBA00013346"/>
    </source>
</evidence>
<evidence type="ECO:0000256" key="8">
    <source>
        <dbReference type="ARBA" id="ARBA00022691"/>
    </source>
</evidence>
<keyword evidence="6 10" id="KW-0489">Methyltransferase</keyword>
<dbReference type="Pfam" id="PF01135">
    <property type="entry name" value="PCMT"/>
    <property type="match status" value="1"/>
</dbReference>
<evidence type="ECO:0000256" key="9">
    <source>
        <dbReference type="NCBIfam" id="TIGR00080"/>
    </source>
</evidence>
<dbReference type="GO" id="GO:0032259">
    <property type="term" value="P:methylation"/>
    <property type="evidence" value="ECO:0007669"/>
    <property type="project" value="UniProtKB-KW"/>
</dbReference>
<sequence length="231" mass="26388">MLSFRLKSFSARIFSMEEKRRWMVEKIRVDYGFDASLVLEILQKVPRHKFLQKKYWKNAYDDAPVSIGFGQTMSQPYTVAFMTYLISRKSHVGKASRGKVLEIGTGSGYQAVVLSYFFDEVYTVEIIPELAEKAKNTLKKLNYENVFVRTGSGEWGWKDKGPFDAIMITAGIEKVPGELFNQLKVGGVLVAPVGEGEKVMTRFTKLKKLGKKEIKVEEFGKFNFVPFVKHD</sequence>
<evidence type="ECO:0000256" key="5">
    <source>
        <dbReference type="ARBA" id="ARBA00022490"/>
    </source>
</evidence>
<comment type="subcellular location">
    <subcellularLocation>
        <location evidence="1">Cytoplasm</location>
    </subcellularLocation>
</comment>
<dbReference type="EMBL" id="LBVN01000028">
    <property type="protein sequence ID" value="KKQ86334.1"/>
    <property type="molecule type" value="Genomic_DNA"/>
</dbReference>
<evidence type="ECO:0000313" key="11">
    <source>
        <dbReference type="Proteomes" id="UP000033944"/>
    </source>
</evidence>
<dbReference type="NCBIfam" id="TIGR00080">
    <property type="entry name" value="pimt"/>
    <property type="match status" value="1"/>
</dbReference>
<accession>A0A0G0NKB2</accession>
<comment type="caution">
    <text evidence="10">The sequence shown here is derived from an EMBL/GenBank/DDBJ whole genome shotgun (WGS) entry which is preliminary data.</text>
</comment>
<name>A0A0G0NKB2_9BACT</name>
<dbReference type="Proteomes" id="UP000033944">
    <property type="component" value="Unassembled WGS sequence"/>
</dbReference>
<dbReference type="CDD" id="cd02440">
    <property type="entry name" value="AdoMet_MTases"/>
    <property type="match status" value="1"/>
</dbReference>
<comment type="similarity">
    <text evidence="2">Belongs to the methyltransferase superfamily. L-isoaspartyl/D-aspartyl protein methyltransferase family.</text>
</comment>
<keyword evidence="8" id="KW-0949">S-adenosyl-L-methionine</keyword>
<dbReference type="GO" id="GO:0005737">
    <property type="term" value="C:cytoplasm"/>
    <property type="evidence" value="ECO:0007669"/>
    <property type="project" value="UniProtKB-SubCell"/>
</dbReference>
<dbReference type="EC" id="2.1.1.77" evidence="3 9"/>
<evidence type="ECO:0000256" key="3">
    <source>
        <dbReference type="ARBA" id="ARBA00011890"/>
    </source>
</evidence>
<dbReference type="GO" id="GO:0030091">
    <property type="term" value="P:protein repair"/>
    <property type="evidence" value="ECO:0007669"/>
    <property type="project" value="UniProtKB-UniRule"/>
</dbReference>
<proteinExistence type="inferred from homology"/>
<dbReference type="PANTHER" id="PTHR11579:SF0">
    <property type="entry name" value="PROTEIN-L-ISOASPARTATE(D-ASPARTATE) O-METHYLTRANSFERASE"/>
    <property type="match status" value="1"/>
</dbReference>
<evidence type="ECO:0000256" key="1">
    <source>
        <dbReference type="ARBA" id="ARBA00004496"/>
    </source>
</evidence>
<dbReference type="InterPro" id="IPR029063">
    <property type="entry name" value="SAM-dependent_MTases_sf"/>
</dbReference>
<dbReference type="PANTHER" id="PTHR11579">
    <property type="entry name" value="PROTEIN-L-ISOASPARTATE O-METHYLTRANSFERASE"/>
    <property type="match status" value="1"/>
</dbReference>
<dbReference type="SUPFAM" id="SSF53335">
    <property type="entry name" value="S-adenosyl-L-methionine-dependent methyltransferases"/>
    <property type="match status" value="1"/>
</dbReference>
<dbReference type="InterPro" id="IPR000682">
    <property type="entry name" value="PCMT"/>
</dbReference>
<dbReference type="NCBIfam" id="NF001453">
    <property type="entry name" value="PRK00312.1"/>
    <property type="match status" value="1"/>
</dbReference>
<evidence type="ECO:0000256" key="2">
    <source>
        <dbReference type="ARBA" id="ARBA00005369"/>
    </source>
</evidence>
<evidence type="ECO:0000256" key="7">
    <source>
        <dbReference type="ARBA" id="ARBA00022679"/>
    </source>
</evidence>
<keyword evidence="5" id="KW-0963">Cytoplasm</keyword>
<organism evidence="10 11">
    <name type="scientific">Candidatus Woesebacteria bacterium GW2011_GWB1_38_8b</name>
    <dbReference type="NCBI Taxonomy" id="1618571"/>
    <lineage>
        <taxon>Bacteria</taxon>
        <taxon>Candidatus Woeseibacteriota</taxon>
    </lineage>
</organism>
<dbReference type="PATRIC" id="fig|1618571.3.peg.972"/>
<reference evidence="10 11" key="1">
    <citation type="journal article" date="2015" name="Nature">
        <title>rRNA introns, odd ribosomes, and small enigmatic genomes across a large radiation of phyla.</title>
        <authorList>
            <person name="Brown C.T."/>
            <person name="Hug L.A."/>
            <person name="Thomas B.C."/>
            <person name="Sharon I."/>
            <person name="Castelle C.J."/>
            <person name="Singh A."/>
            <person name="Wilkins M.J."/>
            <person name="Williams K.H."/>
            <person name="Banfield J.F."/>
        </authorList>
    </citation>
    <scope>NUCLEOTIDE SEQUENCE [LARGE SCALE GENOMIC DNA]</scope>
</reference>
<protein>
    <recommendedName>
        <fullName evidence="4 9">Protein-L-isoaspartate O-methyltransferase</fullName>
        <ecNumber evidence="3 9">2.1.1.77</ecNumber>
    </recommendedName>
</protein>
<evidence type="ECO:0000256" key="6">
    <source>
        <dbReference type="ARBA" id="ARBA00022603"/>
    </source>
</evidence>
<dbReference type="AlphaFoldDB" id="A0A0G0NKB2"/>